<keyword evidence="1" id="KW-0808">Transferase</keyword>
<evidence type="ECO:0000259" key="7">
    <source>
        <dbReference type="PROSITE" id="PS50994"/>
    </source>
</evidence>
<evidence type="ECO:0000313" key="8">
    <source>
        <dbReference type="EMBL" id="UYV64497.1"/>
    </source>
</evidence>
<keyword evidence="9" id="KW-1185">Reference proteome</keyword>
<evidence type="ECO:0000256" key="1">
    <source>
        <dbReference type="ARBA" id="ARBA00022679"/>
    </source>
</evidence>
<evidence type="ECO:0000256" key="3">
    <source>
        <dbReference type="ARBA" id="ARBA00022722"/>
    </source>
</evidence>
<dbReference type="Proteomes" id="UP001235939">
    <property type="component" value="Chromosome 03"/>
</dbReference>
<dbReference type="InterPro" id="IPR050951">
    <property type="entry name" value="Retrovirus_Pol_polyprotein"/>
</dbReference>
<name>A0ABY6K6N3_9ARAC</name>
<dbReference type="InterPro" id="IPR012337">
    <property type="entry name" value="RNaseH-like_sf"/>
</dbReference>
<evidence type="ECO:0000313" key="9">
    <source>
        <dbReference type="Proteomes" id="UP001235939"/>
    </source>
</evidence>
<dbReference type="PANTHER" id="PTHR37984:SF13">
    <property type="entry name" value="RIBONUCLEASE H"/>
    <property type="match status" value="1"/>
</dbReference>
<dbReference type="EMBL" id="CP092865">
    <property type="protein sequence ID" value="UYV64497.1"/>
    <property type="molecule type" value="Genomic_DNA"/>
</dbReference>
<feature type="domain" description="Integrase catalytic" evidence="7">
    <location>
        <begin position="147"/>
        <end position="286"/>
    </location>
</feature>
<keyword evidence="4" id="KW-0255">Endonuclease</keyword>
<dbReference type="SUPFAM" id="SSF53098">
    <property type="entry name" value="Ribonuclease H-like"/>
    <property type="match status" value="1"/>
</dbReference>
<evidence type="ECO:0000256" key="4">
    <source>
        <dbReference type="ARBA" id="ARBA00022759"/>
    </source>
</evidence>
<organism evidence="8 9">
    <name type="scientific">Cordylochernes scorpioides</name>
    <dbReference type="NCBI Taxonomy" id="51811"/>
    <lineage>
        <taxon>Eukaryota</taxon>
        <taxon>Metazoa</taxon>
        <taxon>Ecdysozoa</taxon>
        <taxon>Arthropoda</taxon>
        <taxon>Chelicerata</taxon>
        <taxon>Arachnida</taxon>
        <taxon>Pseudoscorpiones</taxon>
        <taxon>Cheliferoidea</taxon>
        <taxon>Chernetidae</taxon>
        <taxon>Cordylochernes</taxon>
    </lineage>
</organism>
<keyword evidence="2" id="KW-0548">Nucleotidyltransferase</keyword>
<dbReference type="InterPro" id="IPR001584">
    <property type="entry name" value="Integrase_cat-core"/>
</dbReference>
<dbReference type="Pfam" id="PF17917">
    <property type="entry name" value="RT_RNaseH"/>
    <property type="match status" value="1"/>
</dbReference>
<dbReference type="PANTHER" id="PTHR37984">
    <property type="entry name" value="PROTEIN CBG26694"/>
    <property type="match status" value="1"/>
</dbReference>
<protein>
    <recommendedName>
        <fullName evidence="7">Integrase catalytic domain-containing protein</fullName>
    </recommendedName>
</protein>
<evidence type="ECO:0000256" key="2">
    <source>
        <dbReference type="ARBA" id="ARBA00022695"/>
    </source>
</evidence>
<dbReference type="PROSITE" id="PS50994">
    <property type="entry name" value="INTEGRASE"/>
    <property type="match status" value="1"/>
</dbReference>
<gene>
    <name evidence="8" type="ORF">LAZ67_3000997</name>
</gene>
<dbReference type="Gene3D" id="3.30.420.10">
    <property type="entry name" value="Ribonuclease H-like superfamily/Ribonuclease H"/>
    <property type="match status" value="1"/>
</dbReference>
<keyword evidence="6" id="KW-0695">RNA-directed DNA polymerase</keyword>
<dbReference type="InterPro" id="IPR036397">
    <property type="entry name" value="RNaseH_sf"/>
</dbReference>
<dbReference type="SUPFAM" id="SSF56672">
    <property type="entry name" value="DNA/RNA polymerases"/>
    <property type="match status" value="1"/>
</dbReference>
<evidence type="ECO:0000256" key="5">
    <source>
        <dbReference type="ARBA" id="ARBA00022801"/>
    </source>
</evidence>
<evidence type="ECO:0000256" key="6">
    <source>
        <dbReference type="ARBA" id="ARBA00022918"/>
    </source>
</evidence>
<keyword evidence="3" id="KW-0540">Nuclease</keyword>
<reference evidence="8 9" key="1">
    <citation type="submission" date="2022-01" db="EMBL/GenBank/DDBJ databases">
        <title>A chromosomal length assembly of Cordylochernes scorpioides.</title>
        <authorList>
            <person name="Zeh D."/>
            <person name="Zeh J."/>
        </authorList>
    </citation>
    <scope>NUCLEOTIDE SEQUENCE [LARGE SCALE GENOMIC DNA]</scope>
    <source>
        <strain evidence="8">IN4F17</strain>
        <tissue evidence="8">Whole Body</tissue>
    </source>
</reference>
<dbReference type="InterPro" id="IPR043502">
    <property type="entry name" value="DNA/RNA_pol_sf"/>
</dbReference>
<dbReference type="Pfam" id="PF00665">
    <property type="entry name" value="rve"/>
    <property type="match status" value="1"/>
</dbReference>
<keyword evidence="5" id="KW-0378">Hydrolase</keyword>
<sequence length="286" mass="32407">MLPEKALVLCSPKYKGEMIYDQWHLPSRTLTQAEKKYSQLEREALGIIFGVTRFRNYLLGNSFTLRTDHKPLVTLFSENKGIPTIAGNRIQRWAIILSAYQYKIEYIKGTSNTEADVLSQLPMFTLEQNPKEHDSEPVEMVLLMDALDSSPVTSDDIWANLPGDPALRQALDHTLQVEACTKWIEAIPVPNTSTRETIEQLCCLFARFGIPRTLVSDIGTGFTYEEFRQFMTRNGIHHFPSPTDCPFHPSSNGLAERAVQTIKTGLKKVQQGSISLRYFWAIEGPP</sequence>
<dbReference type="InterPro" id="IPR041373">
    <property type="entry name" value="RT_RNaseH"/>
</dbReference>
<proteinExistence type="predicted"/>
<dbReference type="CDD" id="cd09274">
    <property type="entry name" value="RNase_HI_RT_Ty3"/>
    <property type="match status" value="1"/>
</dbReference>
<accession>A0ABY6K6N3</accession>